<sequence>MKRPTIDDIARRAGVSKGAVSFALNGRPGVSSETRRRIQAIAAELGWQPNSLARALFDGRPDVLGLVVDRPARTLGLEPFFMQLISGIEATLSAASVGLLLQMTEDHEAEIAIYRKWWAQHRVAGVFVVDLRVQDARIAVLEELRLPAVVIGGPGGTGRLPAVWIDDGGALAAVIEHLAGLGHRRIARVAGPEELMHTGVRTAAMRATAARLGVESVTVYADYGGESGERATLDLLRGPDRPTAIVYDNDVMAVAGTAAAREAGISVPGELAVVAWDDSALCLLARPHLTAVSRDIAACGAHAARALLDLVRGREVADARLANPRMVSRGSTAPVHEPVQRNVETKRV</sequence>
<dbReference type="CDD" id="cd01392">
    <property type="entry name" value="HTH_LacI"/>
    <property type="match status" value="1"/>
</dbReference>
<evidence type="ECO:0000256" key="2">
    <source>
        <dbReference type="ARBA" id="ARBA00023125"/>
    </source>
</evidence>
<dbReference type="PANTHER" id="PTHR30146:SF155">
    <property type="entry name" value="ALANINE RACEMASE"/>
    <property type="match status" value="1"/>
</dbReference>
<dbReference type="SUPFAM" id="SSF53822">
    <property type="entry name" value="Periplasmic binding protein-like I"/>
    <property type="match status" value="1"/>
</dbReference>
<accession>A0ABR9LXP3</accession>
<protein>
    <submittedName>
        <fullName evidence="6">DNA-binding LacI/PurR family transcriptional regulator</fullName>
    </submittedName>
</protein>
<dbReference type="RefSeq" id="WP_192785697.1">
    <property type="nucleotide sequence ID" value="NZ_JADBEK010000001.1"/>
</dbReference>
<organism evidence="6 7">
    <name type="scientific">Nonomuraea angiospora</name>
    <dbReference type="NCBI Taxonomy" id="46172"/>
    <lineage>
        <taxon>Bacteria</taxon>
        <taxon>Bacillati</taxon>
        <taxon>Actinomycetota</taxon>
        <taxon>Actinomycetes</taxon>
        <taxon>Streptosporangiales</taxon>
        <taxon>Streptosporangiaceae</taxon>
        <taxon>Nonomuraea</taxon>
    </lineage>
</organism>
<dbReference type="Pfam" id="PF13377">
    <property type="entry name" value="Peripla_BP_3"/>
    <property type="match status" value="1"/>
</dbReference>
<name>A0ABR9LXP3_9ACTN</name>
<feature type="region of interest" description="Disordered" evidence="4">
    <location>
        <begin position="328"/>
        <end position="348"/>
    </location>
</feature>
<reference evidence="6 7" key="1">
    <citation type="submission" date="2020-10" db="EMBL/GenBank/DDBJ databases">
        <title>Sequencing the genomes of 1000 actinobacteria strains.</title>
        <authorList>
            <person name="Klenk H.-P."/>
        </authorList>
    </citation>
    <scope>NUCLEOTIDE SEQUENCE [LARGE SCALE GENOMIC DNA]</scope>
    <source>
        <strain evidence="6 7">DSM 43173</strain>
    </source>
</reference>
<evidence type="ECO:0000313" key="6">
    <source>
        <dbReference type="EMBL" id="MBE1584846.1"/>
    </source>
</evidence>
<evidence type="ECO:0000256" key="1">
    <source>
        <dbReference type="ARBA" id="ARBA00023015"/>
    </source>
</evidence>
<dbReference type="InterPro" id="IPR000843">
    <property type="entry name" value="HTH_LacI"/>
</dbReference>
<keyword evidence="1" id="KW-0805">Transcription regulation</keyword>
<dbReference type="InterPro" id="IPR028082">
    <property type="entry name" value="Peripla_BP_I"/>
</dbReference>
<evidence type="ECO:0000259" key="5">
    <source>
        <dbReference type="PROSITE" id="PS50932"/>
    </source>
</evidence>
<dbReference type="Gene3D" id="1.10.260.40">
    <property type="entry name" value="lambda repressor-like DNA-binding domains"/>
    <property type="match status" value="1"/>
</dbReference>
<keyword evidence="3" id="KW-0804">Transcription</keyword>
<comment type="caution">
    <text evidence="6">The sequence shown here is derived from an EMBL/GenBank/DDBJ whole genome shotgun (WGS) entry which is preliminary data.</text>
</comment>
<evidence type="ECO:0000313" key="7">
    <source>
        <dbReference type="Proteomes" id="UP000633509"/>
    </source>
</evidence>
<dbReference type="PANTHER" id="PTHR30146">
    <property type="entry name" value="LACI-RELATED TRANSCRIPTIONAL REPRESSOR"/>
    <property type="match status" value="1"/>
</dbReference>
<dbReference type="Pfam" id="PF00356">
    <property type="entry name" value="LacI"/>
    <property type="match status" value="1"/>
</dbReference>
<proteinExistence type="predicted"/>
<evidence type="ECO:0000256" key="3">
    <source>
        <dbReference type="ARBA" id="ARBA00023163"/>
    </source>
</evidence>
<feature type="domain" description="HTH lacI-type" evidence="5">
    <location>
        <begin position="4"/>
        <end position="58"/>
    </location>
</feature>
<dbReference type="SUPFAM" id="SSF47413">
    <property type="entry name" value="lambda repressor-like DNA-binding domains"/>
    <property type="match status" value="1"/>
</dbReference>
<dbReference type="PROSITE" id="PS50932">
    <property type="entry name" value="HTH_LACI_2"/>
    <property type="match status" value="1"/>
</dbReference>
<dbReference type="PROSITE" id="PS00356">
    <property type="entry name" value="HTH_LACI_1"/>
    <property type="match status" value="1"/>
</dbReference>
<dbReference type="GO" id="GO:0003677">
    <property type="term" value="F:DNA binding"/>
    <property type="evidence" value="ECO:0007669"/>
    <property type="project" value="UniProtKB-KW"/>
</dbReference>
<dbReference type="EMBL" id="JADBEK010000001">
    <property type="protein sequence ID" value="MBE1584846.1"/>
    <property type="molecule type" value="Genomic_DNA"/>
</dbReference>
<dbReference type="InterPro" id="IPR010982">
    <property type="entry name" value="Lambda_DNA-bd_dom_sf"/>
</dbReference>
<dbReference type="Proteomes" id="UP000633509">
    <property type="component" value="Unassembled WGS sequence"/>
</dbReference>
<keyword evidence="2 6" id="KW-0238">DNA-binding</keyword>
<evidence type="ECO:0000256" key="4">
    <source>
        <dbReference type="SAM" id="MobiDB-lite"/>
    </source>
</evidence>
<dbReference type="InterPro" id="IPR046335">
    <property type="entry name" value="LacI/GalR-like_sensor"/>
</dbReference>
<keyword evidence="7" id="KW-1185">Reference proteome</keyword>
<dbReference type="SMART" id="SM00354">
    <property type="entry name" value="HTH_LACI"/>
    <property type="match status" value="1"/>
</dbReference>
<gene>
    <name evidence="6" type="ORF">H4W80_003104</name>
</gene>
<dbReference type="Gene3D" id="3.40.50.2300">
    <property type="match status" value="2"/>
</dbReference>